<reference evidence="5" key="1">
    <citation type="submission" date="2016-10" db="EMBL/GenBank/DDBJ databases">
        <authorList>
            <person name="Varghese N."/>
            <person name="Submissions S."/>
        </authorList>
    </citation>
    <scope>NUCLEOTIDE SEQUENCE [LARGE SCALE GENOMIC DNA]</scope>
    <source>
        <strain evidence="5">R-53102</strain>
    </source>
</reference>
<comment type="similarity">
    <text evidence="3">Belongs to the ArsC family.</text>
</comment>
<evidence type="ECO:0000313" key="5">
    <source>
        <dbReference type="Proteomes" id="UP000199599"/>
    </source>
</evidence>
<gene>
    <name evidence="4" type="ORF">SAMN04487792_0723</name>
</gene>
<dbReference type="PANTHER" id="PTHR30041:SF8">
    <property type="entry name" value="PROTEIN YFFB"/>
    <property type="match status" value="1"/>
</dbReference>
<evidence type="ECO:0000256" key="1">
    <source>
        <dbReference type="ARBA" id="ARBA00023157"/>
    </source>
</evidence>
<evidence type="ECO:0000256" key="3">
    <source>
        <dbReference type="PROSITE-ProRule" id="PRU01282"/>
    </source>
</evidence>
<organism evidence="4 5">
    <name type="scientific">Lactobacillus bombicola</name>
    <dbReference type="NCBI Taxonomy" id="1505723"/>
    <lineage>
        <taxon>Bacteria</taxon>
        <taxon>Bacillati</taxon>
        <taxon>Bacillota</taxon>
        <taxon>Bacilli</taxon>
        <taxon>Lactobacillales</taxon>
        <taxon>Lactobacillaceae</taxon>
        <taxon>Lactobacillus</taxon>
    </lineage>
</organism>
<evidence type="ECO:0000313" key="4">
    <source>
        <dbReference type="EMBL" id="SFD41249.1"/>
    </source>
</evidence>
<dbReference type="CDD" id="cd03036">
    <property type="entry name" value="ArsC_like"/>
    <property type="match status" value="1"/>
</dbReference>
<dbReference type="EMBL" id="FOMN01000003">
    <property type="protein sequence ID" value="SFD41249.1"/>
    <property type="molecule type" value="Genomic_DNA"/>
</dbReference>
<name>A0A1I1S439_9LACO</name>
<keyword evidence="2" id="KW-0676">Redox-active center</keyword>
<dbReference type="SUPFAM" id="SSF52833">
    <property type="entry name" value="Thioredoxin-like"/>
    <property type="match status" value="1"/>
</dbReference>
<accession>A0A1I1S439</accession>
<dbReference type="PROSITE" id="PS51353">
    <property type="entry name" value="ARSC"/>
    <property type="match status" value="1"/>
</dbReference>
<dbReference type="AlphaFoldDB" id="A0A1I1S439"/>
<dbReference type="RefSeq" id="WP_090092795.1">
    <property type="nucleotide sequence ID" value="NZ_CBCRVU010000003.1"/>
</dbReference>
<dbReference type="PANTHER" id="PTHR30041">
    <property type="entry name" value="ARSENATE REDUCTASE"/>
    <property type="match status" value="1"/>
</dbReference>
<evidence type="ECO:0000256" key="2">
    <source>
        <dbReference type="ARBA" id="ARBA00023284"/>
    </source>
</evidence>
<protein>
    <submittedName>
        <fullName evidence="4">Arsenate reductase</fullName>
    </submittedName>
</protein>
<dbReference type="Gene3D" id="3.40.30.10">
    <property type="entry name" value="Glutaredoxin"/>
    <property type="match status" value="1"/>
</dbReference>
<dbReference type="InterPro" id="IPR006504">
    <property type="entry name" value="Tscrpt_reg_Spx/MgsR"/>
</dbReference>
<dbReference type="Pfam" id="PF03960">
    <property type="entry name" value="ArsC"/>
    <property type="match status" value="1"/>
</dbReference>
<dbReference type="InterPro" id="IPR006660">
    <property type="entry name" value="Arsenate_reductase-like"/>
</dbReference>
<dbReference type="STRING" id="1505723.SAMN04487792_0723"/>
<proteinExistence type="inferred from homology"/>
<dbReference type="NCBIfam" id="TIGR01617">
    <property type="entry name" value="arsC_related"/>
    <property type="match status" value="1"/>
</dbReference>
<sequence>MIKFYGYKRCSTSRSAQKWLTDHHVKIDFQDLVEQPPTKNELIKWLTKYQDRGLKYFFNTHGQDYRQLHLKDKVSAMSISEAAEMMSQNGKLIKRPLVVSKQNLTCGFNEDLYQNTWLQEQA</sequence>
<dbReference type="Proteomes" id="UP000199599">
    <property type="component" value="Unassembled WGS sequence"/>
</dbReference>
<dbReference type="InterPro" id="IPR036249">
    <property type="entry name" value="Thioredoxin-like_sf"/>
</dbReference>
<keyword evidence="1" id="KW-1015">Disulfide bond</keyword>